<evidence type="ECO:0000313" key="2">
    <source>
        <dbReference type="EMBL" id="SEN88771.1"/>
    </source>
</evidence>
<accession>A0A1H8K7W9</accession>
<keyword evidence="1" id="KW-0732">Signal</keyword>
<name>A0A1H8K7W9_9PROT</name>
<feature type="signal peptide" evidence="1">
    <location>
        <begin position="1"/>
        <end position="29"/>
    </location>
</feature>
<gene>
    <name evidence="2" type="ORF">SAMN05216333_10227</name>
</gene>
<dbReference type="AlphaFoldDB" id="A0A1H8K7W9"/>
<evidence type="ECO:0000313" key="3">
    <source>
        <dbReference type="Proteomes" id="UP000198814"/>
    </source>
</evidence>
<dbReference type="OrthoDB" id="7064462at2"/>
<keyword evidence="3" id="KW-1185">Reference proteome</keyword>
<dbReference type="STRING" id="42354.SAMN05216333_10227"/>
<sequence>MQIFTTKYLAVGITVLLASLVFSQRNAHASDYPIFRDGKLIIPRVDTDAQPGSFQNAEFQFEASTNSWKLNQFVETKIIPGPATYDEKVEAIIVDSSPVQVFLKITGQFSNGCGYFQQINQVLKDNTFEIILHAGPNPFPEGIACTMALVPYEKIIPLEVYGLPAGTYGYSVNGVPAGTFTLTKDNTL</sequence>
<organism evidence="2 3">
    <name type="scientific">Nitrosomonas oligotropha</name>
    <dbReference type="NCBI Taxonomy" id="42354"/>
    <lineage>
        <taxon>Bacteria</taxon>
        <taxon>Pseudomonadati</taxon>
        <taxon>Pseudomonadota</taxon>
        <taxon>Betaproteobacteria</taxon>
        <taxon>Nitrosomonadales</taxon>
        <taxon>Nitrosomonadaceae</taxon>
        <taxon>Nitrosomonas</taxon>
    </lineage>
</organism>
<reference evidence="3" key="1">
    <citation type="submission" date="2016-10" db="EMBL/GenBank/DDBJ databases">
        <authorList>
            <person name="Varghese N."/>
            <person name="Submissions S."/>
        </authorList>
    </citation>
    <scope>NUCLEOTIDE SEQUENCE [LARGE SCALE GENOMIC DNA]</scope>
    <source>
        <strain evidence="3">Nm76</strain>
    </source>
</reference>
<dbReference type="EMBL" id="FODO01000002">
    <property type="protein sequence ID" value="SEN88771.1"/>
    <property type="molecule type" value="Genomic_DNA"/>
</dbReference>
<dbReference type="Proteomes" id="UP000198814">
    <property type="component" value="Unassembled WGS sequence"/>
</dbReference>
<protein>
    <submittedName>
        <fullName evidence="2">Uncharacterized protein</fullName>
    </submittedName>
</protein>
<evidence type="ECO:0000256" key="1">
    <source>
        <dbReference type="SAM" id="SignalP"/>
    </source>
</evidence>
<dbReference type="RefSeq" id="WP_143026930.1">
    <property type="nucleotide sequence ID" value="NZ_FNOE01000003.1"/>
</dbReference>
<proteinExistence type="predicted"/>
<feature type="chain" id="PRO_5011508694" evidence="1">
    <location>
        <begin position="30"/>
        <end position="188"/>
    </location>
</feature>